<dbReference type="PROSITE" id="PS51819">
    <property type="entry name" value="VOC"/>
    <property type="match status" value="1"/>
</dbReference>
<gene>
    <name evidence="2" type="ORF">GCM10011389_29330</name>
</gene>
<sequence length="133" mass="15128">MDDKLIVKIATIEVPVSNLDKSQDFYTEILGLHTVEKQDHACYLSFGEKGTATIKLAETNSVSPLHFSNSNANIEHNPVIDFYTTDIHACYHFFHEVNMSVTEIEEAESGKVFYFQDPDEHWLCMSSTNHVSQ</sequence>
<evidence type="ECO:0000313" key="2">
    <source>
        <dbReference type="EMBL" id="GGD19796.1"/>
    </source>
</evidence>
<comment type="caution">
    <text evidence="2">The sequence shown here is derived from an EMBL/GenBank/DDBJ whole genome shotgun (WGS) entry which is preliminary data.</text>
</comment>
<dbReference type="InterPro" id="IPR037523">
    <property type="entry name" value="VOC_core"/>
</dbReference>
<dbReference type="Proteomes" id="UP000642571">
    <property type="component" value="Unassembled WGS sequence"/>
</dbReference>
<organism evidence="2 3">
    <name type="scientific">Pontibacillus salipaludis</name>
    <dbReference type="NCBI Taxonomy" id="1697394"/>
    <lineage>
        <taxon>Bacteria</taxon>
        <taxon>Bacillati</taxon>
        <taxon>Bacillota</taxon>
        <taxon>Bacilli</taxon>
        <taxon>Bacillales</taxon>
        <taxon>Bacillaceae</taxon>
        <taxon>Pontibacillus</taxon>
    </lineage>
</organism>
<dbReference type="InterPro" id="IPR004360">
    <property type="entry name" value="Glyas_Fos-R_dOase_dom"/>
</dbReference>
<proteinExistence type="predicted"/>
<reference evidence="3" key="1">
    <citation type="journal article" date="2019" name="Int. J. Syst. Evol. Microbiol.">
        <title>The Global Catalogue of Microorganisms (GCM) 10K type strain sequencing project: providing services to taxonomists for standard genome sequencing and annotation.</title>
        <authorList>
            <consortium name="The Broad Institute Genomics Platform"/>
            <consortium name="The Broad Institute Genome Sequencing Center for Infectious Disease"/>
            <person name="Wu L."/>
            <person name="Ma J."/>
        </authorList>
    </citation>
    <scope>NUCLEOTIDE SEQUENCE [LARGE SCALE GENOMIC DNA]</scope>
    <source>
        <strain evidence="3">CGMCC 1.15353</strain>
    </source>
</reference>
<dbReference type="Pfam" id="PF00903">
    <property type="entry name" value="Glyoxalase"/>
    <property type="match status" value="1"/>
</dbReference>
<dbReference type="Gene3D" id="3.10.180.10">
    <property type="entry name" value="2,3-Dihydroxybiphenyl 1,2-Dioxygenase, domain 1"/>
    <property type="match status" value="1"/>
</dbReference>
<name>A0ABQ1Q9E0_9BACI</name>
<protein>
    <recommendedName>
        <fullName evidence="1">VOC domain-containing protein</fullName>
    </recommendedName>
</protein>
<dbReference type="InterPro" id="IPR029068">
    <property type="entry name" value="Glyas_Bleomycin-R_OHBP_Dase"/>
</dbReference>
<feature type="domain" description="VOC" evidence="1">
    <location>
        <begin position="8"/>
        <end position="128"/>
    </location>
</feature>
<accession>A0ABQ1Q9E0</accession>
<keyword evidence="3" id="KW-1185">Reference proteome</keyword>
<dbReference type="RefSeq" id="WP_188655017.1">
    <property type="nucleotide sequence ID" value="NZ_BMIN01000014.1"/>
</dbReference>
<dbReference type="EMBL" id="BMIN01000014">
    <property type="protein sequence ID" value="GGD19796.1"/>
    <property type="molecule type" value="Genomic_DNA"/>
</dbReference>
<evidence type="ECO:0000259" key="1">
    <source>
        <dbReference type="PROSITE" id="PS51819"/>
    </source>
</evidence>
<dbReference type="SUPFAM" id="SSF54593">
    <property type="entry name" value="Glyoxalase/Bleomycin resistance protein/Dihydroxybiphenyl dioxygenase"/>
    <property type="match status" value="1"/>
</dbReference>
<evidence type="ECO:0000313" key="3">
    <source>
        <dbReference type="Proteomes" id="UP000642571"/>
    </source>
</evidence>